<dbReference type="Pfam" id="PF13602">
    <property type="entry name" value="ADH_zinc_N_2"/>
    <property type="match status" value="1"/>
</dbReference>
<dbReference type="InterPro" id="IPR013154">
    <property type="entry name" value="ADH-like_N"/>
</dbReference>
<dbReference type="InterPro" id="IPR014182">
    <property type="entry name" value="ADH_Zn_typ-1"/>
</dbReference>
<evidence type="ECO:0000256" key="1">
    <source>
        <dbReference type="ARBA" id="ARBA00022857"/>
    </source>
</evidence>
<dbReference type="GO" id="GO:0008270">
    <property type="term" value="F:zinc ion binding"/>
    <property type="evidence" value="ECO:0007669"/>
    <property type="project" value="InterPro"/>
</dbReference>
<dbReference type="InterPro" id="IPR020843">
    <property type="entry name" value="ER"/>
</dbReference>
<dbReference type="InterPro" id="IPR011032">
    <property type="entry name" value="GroES-like_sf"/>
</dbReference>
<protein>
    <submittedName>
        <fullName evidence="3">Secondary metabolism biosynthetic enzyme</fullName>
    </submittedName>
</protein>
<dbReference type="PANTHER" id="PTHR44154:SF1">
    <property type="entry name" value="QUINONE OXIDOREDUCTASE"/>
    <property type="match status" value="1"/>
</dbReference>
<dbReference type="GO" id="GO:0016491">
    <property type="term" value="F:oxidoreductase activity"/>
    <property type="evidence" value="ECO:0007669"/>
    <property type="project" value="InterPro"/>
</dbReference>
<dbReference type="InterPro" id="IPR036291">
    <property type="entry name" value="NAD(P)-bd_dom_sf"/>
</dbReference>
<dbReference type="Gene3D" id="3.40.50.720">
    <property type="entry name" value="NAD(P)-binding Rossmann-like Domain"/>
    <property type="match status" value="1"/>
</dbReference>
<accession>A0AAN9UXX3</accession>
<sequence length="379" mass="41511">MSLGSTMRAVGVAKYGPIENLESREVPKPPKPTGRQMLVQVKGISLPLTRDVKVNPIDLKVRNGTYDDPPDYYERVKPLTASPPNFHIMGYDGAGVVLAVGDEVQHFQPGDAVYYLGSPVQQGAYSEEQLVDERHAGHKPAGLDFVEAAAMPLTYGTAYEALVDRLAIPRGERAAILIVNGGGGMGSVASQIARRYLGLPVVITTASRPETAGFSRRMGATHVVDHRRGDLAAQIRAIVDGDLPPDVPLKYAFITSRTEQYIAPVGEVLAPFGKVCSIVQARFDLYGTQFMSKSLTFVWCWIGTGPYHRYENDKQEKHHEWYEELRGLLDHGIIQCHLKQRLRLTAEGIRDAHRLLESGKAVGKVALGVDEPGEGKAFS</sequence>
<evidence type="ECO:0000313" key="3">
    <source>
        <dbReference type="EMBL" id="KAK7757629.1"/>
    </source>
</evidence>
<dbReference type="AlphaFoldDB" id="A0AAN9UXX3"/>
<keyword evidence="1" id="KW-0521">NADP</keyword>
<dbReference type="Pfam" id="PF08240">
    <property type="entry name" value="ADH_N"/>
    <property type="match status" value="1"/>
</dbReference>
<dbReference type="EMBL" id="JAKJXP020000001">
    <property type="protein sequence ID" value="KAK7757629.1"/>
    <property type="molecule type" value="Genomic_DNA"/>
</dbReference>
<dbReference type="InterPro" id="IPR051603">
    <property type="entry name" value="Zinc-ADH_QOR/CCCR"/>
</dbReference>
<feature type="domain" description="Enoyl reductase (ER)" evidence="2">
    <location>
        <begin position="16"/>
        <end position="367"/>
    </location>
</feature>
<reference evidence="3 4" key="1">
    <citation type="submission" date="2024-02" db="EMBL/GenBank/DDBJ databases">
        <title>De novo assembly and annotation of 12 fungi associated with fruit tree decline syndrome in Ontario, Canada.</title>
        <authorList>
            <person name="Sulman M."/>
            <person name="Ellouze W."/>
            <person name="Ilyukhin E."/>
        </authorList>
    </citation>
    <scope>NUCLEOTIDE SEQUENCE [LARGE SCALE GENOMIC DNA]</scope>
    <source>
        <strain evidence="3 4">M11/M66-122</strain>
    </source>
</reference>
<gene>
    <name evidence="3" type="ORF">SLS62_000005</name>
</gene>
<comment type="caution">
    <text evidence="3">The sequence shown here is derived from an EMBL/GenBank/DDBJ whole genome shotgun (WGS) entry which is preliminary data.</text>
</comment>
<dbReference type="SMART" id="SM00829">
    <property type="entry name" value="PKS_ER"/>
    <property type="match status" value="1"/>
</dbReference>
<evidence type="ECO:0000259" key="2">
    <source>
        <dbReference type="SMART" id="SM00829"/>
    </source>
</evidence>
<dbReference type="SUPFAM" id="SSF51735">
    <property type="entry name" value="NAD(P)-binding Rossmann-fold domains"/>
    <property type="match status" value="1"/>
</dbReference>
<dbReference type="SUPFAM" id="SSF50129">
    <property type="entry name" value="GroES-like"/>
    <property type="match status" value="1"/>
</dbReference>
<dbReference type="CDD" id="cd08252">
    <property type="entry name" value="AL_MDR"/>
    <property type="match status" value="1"/>
</dbReference>
<dbReference type="PANTHER" id="PTHR44154">
    <property type="entry name" value="QUINONE OXIDOREDUCTASE"/>
    <property type="match status" value="1"/>
</dbReference>
<keyword evidence="4" id="KW-1185">Reference proteome</keyword>
<dbReference type="Gene3D" id="3.90.180.10">
    <property type="entry name" value="Medium-chain alcohol dehydrogenases, catalytic domain"/>
    <property type="match status" value="1"/>
</dbReference>
<evidence type="ECO:0000313" key="4">
    <source>
        <dbReference type="Proteomes" id="UP001320420"/>
    </source>
</evidence>
<organism evidence="3 4">
    <name type="scientific">Diatrype stigma</name>
    <dbReference type="NCBI Taxonomy" id="117547"/>
    <lineage>
        <taxon>Eukaryota</taxon>
        <taxon>Fungi</taxon>
        <taxon>Dikarya</taxon>
        <taxon>Ascomycota</taxon>
        <taxon>Pezizomycotina</taxon>
        <taxon>Sordariomycetes</taxon>
        <taxon>Xylariomycetidae</taxon>
        <taxon>Xylariales</taxon>
        <taxon>Diatrypaceae</taxon>
        <taxon>Diatrype</taxon>
    </lineage>
</organism>
<dbReference type="Proteomes" id="UP001320420">
    <property type="component" value="Unassembled WGS sequence"/>
</dbReference>
<proteinExistence type="predicted"/>
<name>A0AAN9UXX3_9PEZI</name>